<evidence type="ECO:0000313" key="2">
    <source>
        <dbReference type="Proteomes" id="UP000092740"/>
    </source>
</evidence>
<dbReference type="Proteomes" id="UP000092740">
    <property type="component" value="Unassembled WGS sequence"/>
</dbReference>
<comment type="caution">
    <text evidence="1">The sequence shown here is derived from an EMBL/GenBank/DDBJ whole genome shotgun (WGS) entry which is preliminary data.</text>
</comment>
<accession>A0AB36EDD6</accession>
<sequence>MDLNTFRRKTAMVLHELEIGIGNLVLEQIPDSNLSDSETNKLKLLTVQDLVEQSYLDDLFQMLIPSSKDTIFREDVIELRNIFIQNEIYNIRNVISHPNRIFDLNYWYKVAALASDPIIELLGLSKVKKSLLSAENNIIIDPPEDWMNSIFKKIPNNIPDKFEHTITGLIGRNKLLADLKELLINRLDRRSLTISLVAPGGNGKTAIVLETLRRIINDPLTKEHFEACIYITLKTEELTDNGIVKLDSITSVNELRKELVSIFNDLFLTDYSDFSELSDIESNKKILLCIDNLETLLIECKSDFDNFLSEIPLSWKVLITSRISIDNSKIIKVDVLKKTEAIALARSYLSKKAGNLNNHTMTDDELDKVVNECYLNPLAIRLTIDLYLKGKDIFTSTKVANKEIVQFSFKNLIDSFDENIIKILECLYLKPESSRADLKEILDFSDDEIADSIAQLSNTSLIVRVTKDDVENYKLGESILNLLLSNPKNIRVRAEIQKKIGRMKTKINEYQREQAIQGIDKLSFDYINPSLPDSLKILLLDLNKSIKKRNDLSVILDRFNQLECNFKGHLEFQIGYGRLLFEMRANDMAKEHFNIAISCCNESKIAKYYLALIDFHDNKYSNSFEKFESLYSDDEIKGELREKIIDFMYKSLLYNSDYEKILEFSKKWKESQVRGIEGSFRARAIKNLAETINIPKERATEILRCIHILEDIFRNDGYIKVACIQMKAIADEIAKLLVSKDKQEYLKLHESIQFVNFITKHIPKSIDDIEYGDCDYLIKFVDYMHHLPSNNPFKNPFWKDFLSKYGTLVLLEELPSENHIEVIVEKIVFYDTGKKATYLFAQSLEKERFFIHYRRMSKASYRLWTSIKEGSRLAIIPDYEGKEAGKDALAKDVYVIAL</sequence>
<organism evidence="1 2">
    <name type="scientific">Haemophilus parainfluenzae</name>
    <dbReference type="NCBI Taxonomy" id="729"/>
    <lineage>
        <taxon>Bacteria</taxon>
        <taxon>Pseudomonadati</taxon>
        <taxon>Pseudomonadota</taxon>
        <taxon>Gammaproteobacteria</taxon>
        <taxon>Pasteurellales</taxon>
        <taxon>Pasteurellaceae</taxon>
        <taxon>Haemophilus</taxon>
    </lineage>
</organism>
<dbReference type="InterPro" id="IPR027417">
    <property type="entry name" value="P-loop_NTPase"/>
</dbReference>
<dbReference type="AlphaFoldDB" id="A0AB36EDD6"/>
<name>A0AB36EDD6_HAEPA</name>
<reference evidence="1 2" key="1">
    <citation type="submission" date="2016-06" db="EMBL/GenBank/DDBJ databases">
        <title>Simultaneous identification of Haemophilus influenzae and Haemophilus haemolyticus using TaqMan real-time PCR.</title>
        <authorList>
            <person name="Price E.P."/>
            <person name="Sarovich D.S."/>
            <person name="Harris T."/>
            <person name="Spargo J.C."/>
            <person name="Nosworthy E."/>
            <person name="Beissbarth J."/>
            <person name="Smith-Vaughan H.C."/>
        </authorList>
    </citation>
    <scope>NUCLEOTIDE SEQUENCE [LARGE SCALE GENOMIC DNA]</scope>
    <source>
        <strain evidence="1 2">ATCC 9796</strain>
    </source>
</reference>
<dbReference type="Gene3D" id="3.40.50.300">
    <property type="entry name" value="P-loop containing nucleotide triphosphate hydrolases"/>
    <property type="match status" value="1"/>
</dbReference>
<protein>
    <recommendedName>
        <fullName evidence="3">NB-ARC domain-containing protein</fullName>
    </recommendedName>
</protein>
<gene>
    <name evidence="1" type="ORF">BBB48_04265</name>
</gene>
<dbReference type="RefSeq" id="WP_065285701.1">
    <property type="nucleotide sequence ID" value="NZ_MAQD01000005.1"/>
</dbReference>
<proteinExistence type="predicted"/>
<dbReference type="SUPFAM" id="SSF52540">
    <property type="entry name" value="P-loop containing nucleoside triphosphate hydrolases"/>
    <property type="match status" value="1"/>
</dbReference>
<evidence type="ECO:0008006" key="3">
    <source>
        <dbReference type="Google" id="ProtNLM"/>
    </source>
</evidence>
<evidence type="ECO:0000313" key="1">
    <source>
        <dbReference type="EMBL" id="OBY52346.1"/>
    </source>
</evidence>
<dbReference type="EMBL" id="MAQD01000005">
    <property type="protein sequence ID" value="OBY52346.1"/>
    <property type="molecule type" value="Genomic_DNA"/>
</dbReference>